<dbReference type="EMBL" id="BTFZ01000002">
    <property type="protein sequence ID" value="GMM34068.1"/>
    <property type="molecule type" value="Genomic_DNA"/>
</dbReference>
<evidence type="ECO:0000313" key="12">
    <source>
        <dbReference type="EMBL" id="GMM34068.1"/>
    </source>
</evidence>
<evidence type="ECO:0000256" key="9">
    <source>
        <dbReference type="ARBA" id="ARBA00023328"/>
    </source>
</evidence>
<dbReference type="Pfam" id="PF08286">
    <property type="entry name" value="Spc24"/>
    <property type="match status" value="1"/>
</dbReference>
<reference evidence="12 13" key="1">
    <citation type="journal article" date="2023" name="Elife">
        <title>Identification of key yeast species and microbe-microbe interactions impacting larval growth of Drosophila in the wild.</title>
        <authorList>
            <person name="Mure A."/>
            <person name="Sugiura Y."/>
            <person name="Maeda R."/>
            <person name="Honda K."/>
            <person name="Sakurai N."/>
            <person name="Takahashi Y."/>
            <person name="Watada M."/>
            <person name="Katoh T."/>
            <person name="Gotoh A."/>
            <person name="Gotoh Y."/>
            <person name="Taniguchi I."/>
            <person name="Nakamura K."/>
            <person name="Hayashi T."/>
            <person name="Katayama T."/>
            <person name="Uemura T."/>
            <person name="Hattori Y."/>
        </authorList>
    </citation>
    <scope>NUCLEOTIDE SEQUENCE [LARGE SCALE GENOMIC DNA]</scope>
    <source>
        <strain evidence="12 13">SC-9</strain>
    </source>
</reference>
<sequence>MLENLSSLLKSTIQNFEIEPDIQIISQINKKISNLQRLRYEKIQQQEQELEKLVNEYELKLNGIQSLELSQERKKILEEINELNNLKFKLARNYLELENEINDLGLQFKKKTQELVDLQNLNILNNELNANPDSNVLKLKIYKNFGLLIETKFKSTTKTNHDNGVKDLTNDSSFLDKINEDYNNEKIHNLVINNNRTNLITTLNIDETDNKLSDYFISNYLWDNL</sequence>
<comment type="subunit">
    <text evidence="10">Component of the NDC80 complex.</text>
</comment>
<evidence type="ECO:0000256" key="4">
    <source>
        <dbReference type="ARBA" id="ARBA00022776"/>
    </source>
</evidence>
<dbReference type="PANTHER" id="PTHR22142">
    <property type="match status" value="1"/>
</dbReference>
<keyword evidence="13" id="KW-1185">Reference proteome</keyword>
<keyword evidence="2 10" id="KW-0158">Chromosome</keyword>
<dbReference type="GO" id="GO:0008017">
    <property type="term" value="F:microtubule binding"/>
    <property type="evidence" value="ECO:0007669"/>
    <property type="project" value="TreeGrafter"/>
</dbReference>
<proteinExistence type="inferred from homology"/>
<keyword evidence="7 10" id="KW-0539">Nucleus</keyword>
<evidence type="ECO:0000256" key="11">
    <source>
        <dbReference type="SAM" id="Coils"/>
    </source>
</evidence>
<evidence type="ECO:0000256" key="2">
    <source>
        <dbReference type="ARBA" id="ARBA00022454"/>
    </source>
</evidence>
<keyword evidence="6 11" id="KW-0175">Coiled coil</keyword>
<keyword evidence="5 10" id="KW-0995">Kinetochore</keyword>
<dbReference type="CDD" id="cd11565">
    <property type="entry name" value="RWD_Spc24"/>
    <property type="match status" value="1"/>
</dbReference>
<comment type="similarity">
    <text evidence="1 10">Belongs to the SPC24 family.</text>
</comment>
<evidence type="ECO:0000256" key="8">
    <source>
        <dbReference type="ARBA" id="ARBA00023306"/>
    </source>
</evidence>
<evidence type="ECO:0000256" key="10">
    <source>
        <dbReference type="RuleBase" id="RU368011"/>
    </source>
</evidence>
<dbReference type="RefSeq" id="XP_064851068.1">
    <property type="nucleotide sequence ID" value="XM_064994996.1"/>
</dbReference>
<dbReference type="GO" id="GO:0051301">
    <property type="term" value="P:cell division"/>
    <property type="evidence" value="ECO:0007669"/>
    <property type="project" value="UniProtKB-UniRule"/>
</dbReference>
<protein>
    <recommendedName>
        <fullName evidence="10">Kinetochore protein Spc24</fullName>
    </recommendedName>
</protein>
<dbReference type="GO" id="GO:0005634">
    <property type="term" value="C:nucleus"/>
    <property type="evidence" value="ECO:0007669"/>
    <property type="project" value="UniProtKB-SubCell"/>
</dbReference>
<accession>A0AAV5QGU3</accession>
<name>A0AAV5QGU3_9ASCO</name>
<gene>
    <name evidence="12" type="ORF">DASC09_013930</name>
</gene>
<keyword evidence="3 10" id="KW-0132">Cell division</keyword>
<comment type="caution">
    <text evidence="12">The sequence shown here is derived from an EMBL/GenBank/DDBJ whole genome shotgun (WGS) entry which is preliminary data.</text>
</comment>
<keyword evidence="8 10" id="KW-0131">Cell cycle</keyword>
<keyword evidence="4 10" id="KW-0498">Mitosis</keyword>
<comment type="subcellular location">
    <subcellularLocation>
        <location evidence="10">Nucleus</location>
    </subcellularLocation>
    <subcellularLocation>
        <location evidence="10">Chromosome</location>
        <location evidence="10">Centromere</location>
        <location evidence="10">Kinetochore</location>
    </subcellularLocation>
</comment>
<feature type="coiled-coil region" evidence="11">
    <location>
        <begin position="40"/>
        <end position="114"/>
    </location>
</feature>
<evidence type="ECO:0000256" key="7">
    <source>
        <dbReference type="ARBA" id="ARBA00023242"/>
    </source>
</evidence>
<comment type="function">
    <text evidence="10">Acts as a component of the essential kinetochore-associated NDC80 complex, which is required for chromosome segregation and spindle checkpoint activity.</text>
</comment>
<dbReference type="Gene3D" id="3.30.160.430">
    <property type="match status" value="1"/>
</dbReference>
<dbReference type="InterPro" id="IPR013252">
    <property type="entry name" value="Ndc80_Spc24"/>
</dbReference>
<dbReference type="PANTHER" id="PTHR22142:SF2">
    <property type="entry name" value="KINETOCHORE PROTEIN SPC24"/>
    <property type="match status" value="1"/>
</dbReference>
<evidence type="ECO:0000256" key="6">
    <source>
        <dbReference type="ARBA" id="ARBA00023054"/>
    </source>
</evidence>
<dbReference type="GeneID" id="90072047"/>
<dbReference type="GO" id="GO:0031262">
    <property type="term" value="C:Ndc80 complex"/>
    <property type="evidence" value="ECO:0007669"/>
    <property type="project" value="TreeGrafter"/>
</dbReference>
<dbReference type="InterPro" id="IPR038066">
    <property type="entry name" value="Spc24_Fungi_globular_sf"/>
</dbReference>
<evidence type="ECO:0000313" key="13">
    <source>
        <dbReference type="Proteomes" id="UP001360560"/>
    </source>
</evidence>
<dbReference type="SUPFAM" id="SSF143026">
    <property type="entry name" value="Kinetochore globular domain"/>
    <property type="match status" value="1"/>
</dbReference>
<organism evidence="12 13">
    <name type="scientific">Saccharomycopsis crataegensis</name>
    <dbReference type="NCBI Taxonomy" id="43959"/>
    <lineage>
        <taxon>Eukaryota</taxon>
        <taxon>Fungi</taxon>
        <taxon>Dikarya</taxon>
        <taxon>Ascomycota</taxon>
        <taxon>Saccharomycotina</taxon>
        <taxon>Saccharomycetes</taxon>
        <taxon>Saccharomycopsidaceae</taxon>
        <taxon>Saccharomycopsis</taxon>
    </lineage>
</organism>
<dbReference type="GO" id="GO:0007059">
    <property type="term" value="P:chromosome segregation"/>
    <property type="evidence" value="ECO:0007669"/>
    <property type="project" value="TreeGrafter"/>
</dbReference>
<keyword evidence="9 10" id="KW-0137">Centromere</keyword>
<evidence type="ECO:0000256" key="1">
    <source>
        <dbReference type="ARBA" id="ARBA00007804"/>
    </source>
</evidence>
<evidence type="ECO:0000256" key="3">
    <source>
        <dbReference type="ARBA" id="ARBA00022618"/>
    </source>
</evidence>
<dbReference type="Proteomes" id="UP001360560">
    <property type="component" value="Unassembled WGS sequence"/>
</dbReference>
<evidence type="ECO:0000256" key="5">
    <source>
        <dbReference type="ARBA" id="ARBA00022838"/>
    </source>
</evidence>
<dbReference type="AlphaFoldDB" id="A0AAV5QGU3"/>